<dbReference type="EMBL" id="FLQU01000107">
    <property type="protein sequence ID" value="SBS80870.1"/>
    <property type="molecule type" value="Genomic_DNA"/>
</dbReference>
<evidence type="ECO:0000313" key="1">
    <source>
        <dbReference type="EMBL" id="SBS80870.1"/>
    </source>
</evidence>
<protein>
    <submittedName>
        <fullName evidence="1">PIR Superfamily Protein</fullName>
    </submittedName>
</protein>
<organism evidence="1 2">
    <name type="scientific">Plasmodium ovale curtisi</name>
    <dbReference type="NCBI Taxonomy" id="864141"/>
    <lineage>
        <taxon>Eukaryota</taxon>
        <taxon>Sar</taxon>
        <taxon>Alveolata</taxon>
        <taxon>Apicomplexa</taxon>
        <taxon>Aconoidasida</taxon>
        <taxon>Haemosporida</taxon>
        <taxon>Plasmodiidae</taxon>
        <taxon>Plasmodium</taxon>
        <taxon>Plasmodium (Plasmodium)</taxon>
    </lineage>
</organism>
<accession>A0A1A8VNJ8</accession>
<dbReference type="Proteomes" id="UP000078560">
    <property type="component" value="Unassembled WGS sequence"/>
</dbReference>
<name>A0A1A8VNJ8_PLAOA</name>
<dbReference type="AlphaFoldDB" id="A0A1A8VNJ8"/>
<reference evidence="2" key="1">
    <citation type="submission" date="2016-05" db="EMBL/GenBank/DDBJ databases">
        <authorList>
            <person name="Naeem Raeece"/>
        </authorList>
    </citation>
    <scope>NUCLEOTIDE SEQUENCE [LARGE SCALE GENOMIC DNA]</scope>
</reference>
<proteinExistence type="predicted"/>
<gene>
    <name evidence="1" type="ORF">POVCU2_0007290</name>
</gene>
<sequence length="188" mass="22740">MTSIKETIYNVANAFDIYKNKIGSHSDYEDSNECSSLFYRDQGCRYLCYWIHHEVLKDLKTIDNTINRYKEFLKKYEEYDEYYKFEEYLKHFNSALLENFLKLIELYGKFNLFIGRKSTCSDCDCADASAKLFNNYFTPFGLWIYQGIGKIKNMWNNIIQEEKHLLDNYEMKEDYSKKQYYKLLYNSS</sequence>
<evidence type="ECO:0000313" key="2">
    <source>
        <dbReference type="Proteomes" id="UP000078560"/>
    </source>
</evidence>